<dbReference type="EMBL" id="FPJE01000030">
    <property type="protein sequence ID" value="SFW73733.1"/>
    <property type="molecule type" value="Genomic_DNA"/>
</dbReference>
<dbReference type="FunFam" id="3.40.1390.30:FF:000001">
    <property type="entry name" value="GTP cyclohydrolase 1 type 2"/>
    <property type="match status" value="1"/>
</dbReference>
<evidence type="ECO:0000256" key="1">
    <source>
        <dbReference type="ARBA" id="ARBA00006964"/>
    </source>
</evidence>
<dbReference type="Pfam" id="PF01784">
    <property type="entry name" value="DUF34_NIF3"/>
    <property type="match status" value="1"/>
</dbReference>
<keyword evidence="4 5" id="KW-0479">Metal-binding</keyword>
<dbReference type="InterPro" id="IPR036069">
    <property type="entry name" value="DUF34/NIF3_sf"/>
</dbReference>
<evidence type="ECO:0000313" key="8">
    <source>
        <dbReference type="Proteomes" id="UP000182248"/>
    </source>
</evidence>
<dbReference type="InterPro" id="IPR017221">
    <property type="entry name" value="DUF34/NIF3_bac"/>
</dbReference>
<feature type="binding site" evidence="6">
    <location>
        <position position="103"/>
    </location>
    <ligand>
        <name>a divalent metal cation</name>
        <dbReference type="ChEBI" id="CHEBI:60240"/>
        <label>1</label>
    </ligand>
</feature>
<feature type="binding site" evidence="6">
    <location>
        <position position="331"/>
    </location>
    <ligand>
        <name>a divalent metal cation</name>
        <dbReference type="ChEBI" id="CHEBI:60240"/>
        <label>1</label>
    </ligand>
</feature>
<dbReference type="NCBIfam" id="TIGR00486">
    <property type="entry name" value="YbgI_SA1388"/>
    <property type="match status" value="1"/>
</dbReference>
<comment type="similarity">
    <text evidence="1 5">Belongs to the GTP cyclohydrolase I type 2/NIF3 family.</text>
</comment>
<dbReference type="RefSeq" id="WP_072319055.1">
    <property type="nucleotide sequence ID" value="NZ_FPJE01000030.1"/>
</dbReference>
<evidence type="ECO:0000256" key="3">
    <source>
        <dbReference type="ARBA" id="ARBA00022112"/>
    </source>
</evidence>
<gene>
    <name evidence="7" type="ORF">SAMN02927921_03821</name>
</gene>
<feature type="binding site" evidence="6">
    <location>
        <position position="65"/>
    </location>
    <ligand>
        <name>a divalent metal cation</name>
        <dbReference type="ChEBI" id="CHEBI:60240"/>
        <label>1</label>
    </ligand>
</feature>
<dbReference type="Gene3D" id="3.40.1390.30">
    <property type="entry name" value="NIF3 (NGG1p interacting factor 3)-like"/>
    <property type="match status" value="1"/>
</dbReference>
<evidence type="ECO:0000256" key="4">
    <source>
        <dbReference type="ARBA" id="ARBA00022723"/>
    </source>
</evidence>
<evidence type="ECO:0000256" key="2">
    <source>
        <dbReference type="ARBA" id="ARBA00011643"/>
    </source>
</evidence>
<name>A0A1K1RPH1_9FLAO</name>
<evidence type="ECO:0000256" key="5">
    <source>
        <dbReference type="PIRNR" id="PIRNR037489"/>
    </source>
</evidence>
<dbReference type="Gene3D" id="3.30.70.120">
    <property type="match status" value="1"/>
</dbReference>
<feature type="binding site" evidence="6">
    <location>
        <position position="327"/>
    </location>
    <ligand>
        <name>a divalent metal cation</name>
        <dbReference type="ChEBI" id="CHEBI:60240"/>
        <label>1</label>
    </ligand>
</feature>
<dbReference type="InterPro" id="IPR002678">
    <property type="entry name" value="DUF34/NIF3"/>
</dbReference>
<dbReference type="PANTHER" id="PTHR13799:SF14">
    <property type="entry name" value="GTP CYCLOHYDROLASE 1 TYPE 2 HOMOLOG"/>
    <property type="match status" value="1"/>
</dbReference>
<accession>A0A1K1RPH1</accession>
<dbReference type="OrthoDB" id="9792792at2"/>
<reference evidence="7 8" key="1">
    <citation type="submission" date="2016-11" db="EMBL/GenBank/DDBJ databases">
        <authorList>
            <person name="Jaros S."/>
            <person name="Januszkiewicz K."/>
            <person name="Wedrychowicz H."/>
        </authorList>
    </citation>
    <scope>NUCLEOTIDE SEQUENCE [LARGE SCALE GENOMIC DNA]</scope>
    <source>
        <strain evidence="7 8">CGMCC 1.12145</strain>
    </source>
</reference>
<evidence type="ECO:0000313" key="7">
    <source>
        <dbReference type="EMBL" id="SFW73733.1"/>
    </source>
</evidence>
<sequence>MRIKDVIDCLEELAPMAYAEDFDNTGLLTGHKNTKVKGILVTHDTLEEVVDEAIQKDCNLIISFHPIIFSGLKKFNGNSYVERTVIKAIRYDIAIFAIHTALDNAFNGVNATLCDVLELSNRSILVPQRETVKKLLTFVPKDRADTVRDALFRAGAGSIGNYDNCSFNLEGTGTFCGNENSNPVIGERGTTRYEPETQIGVTFPKHLERKIMNALLSSHPYEEVAYEITTLENYNQHIGIGMIGELSEPMEDRKFLLHIKTKMQLSCIRHSGLLHKKIKKVAVLGGSGAFAISNAKNAGADVFITGDVKYHEFYKAEKQMIIADIGHYESEQYTKNLLFEHLTKKIHNFAPALPGGKVVLSECNTNSIKYL</sequence>
<dbReference type="GO" id="GO:0046872">
    <property type="term" value="F:metal ion binding"/>
    <property type="evidence" value="ECO:0007669"/>
    <property type="project" value="UniProtKB-UniRule"/>
</dbReference>
<protein>
    <recommendedName>
        <fullName evidence="3 5">GTP cyclohydrolase 1 type 2 homolog</fullName>
    </recommendedName>
</protein>
<dbReference type="PANTHER" id="PTHR13799">
    <property type="entry name" value="NGG1 INTERACTING FACTOR 3"/>
    <property type="match status" value="1"/>
</dbReference>
<dbReference type="AlphaFoldDB" id="A0A1K1RPH1"/>
<dbReference type="SUPFAM" id="SSF102705">
    <property type="entry name" value="NIF3 (NGG1p interacting factor 3)-like"/>
    <property type="match status" value="1"/>
</dbReference>
<dbReference type="PIRSF" id="PIRSF037489">
    <property type="entry name" value="UCP037489_NIF3_YqfO"/>
    <property type="match status" value="1"/>
</dbReference>
<evidence type="ECO:0000256" key="6">
    <source>
        <dbReference type="PIRSR" id="PIRSR602678-1"/>
    </source>
</evidence>
<dbReference type="GO" id="GO:0005737">
    <property type="term" value="C:cytoplasm"/>
    <property type="evidence" value="ECO:0007669"/>
    <property type="project" value="TreeGrafter"/>
</dbReference>
<dbReference type="STRING" id="1150368.SAMN02927921_03821"/>
<organism evidence="7 8">
    <name type="scientific">Sinomicrobium oceani</name>
    <dbReference type="NCBI Taxonomy" id="1150368"/>
    <lineage>
        <taxon>Bacteria</taxon>
        <taxon>Pseudomonadati</taxon>
        <taxon>Bacteroidota</taxon>
        <taxon>Flavobacteriia</taxon>
        <taxon>Flavobacteriales</taxon>
        <taxon>Flavobacteriaceae</taxon>
        <taxon>Sinomicrobium</taxon>
    </lineage>
</organism>
<keyword evidence="8" id="KW-1185">Reference proteome</keyword>
<comment type="subunit">
    <text evidence="2">Homohexamer.</text>
</comment>
<dbReference type="Proteomes" id="UP000182248">
    <property type="component" value="Unassembled WGS sequence"/>
</dbReference>
<dbReference type="InterPro" id="IPR015867">
    <property type="entry name" value="N-reg_PII/ATP_PRibTrfase_C"/>
</dbReference>
<proteinExistence type="inferred from homology"/>